<keyword evidence="3" id="KW-1185">Reference proteome</keyword>
<dbReference type="Proteomes" id="UP000325081">
    <property type="component" value="Unassembled WGS sequence"/>
</dbReference>
<evidence type="ECO:0000313" key="2">
    <source>
        <dbReference type="EMBL" id="GER30512.1"/>
    </source>
</evidence>
<dbReference type="EMBL" id="BKCP01004361">
    <property type="protein sequence ID" value="GER30512.1"/>
    <property type="molecule type" value="Genomic_DNA"/>
</dbReference>
<reference evidence="3" key="1">
    <citation type="journal article" date="2019" name="Curr. Biol.">
        <title>Genome Sequence of Striga asiatica Provides Insight into the Evolution of Plant Parasitism.</title>
        <authorList>
            <person name="Yoshida S."/>
            <person name="Kim S."/>
            <person name="Wafula E.K."/>
            <person name="Tanskanen J."/>
            <person name="Kim Y.M."/>
            <person name="Honaas L."/>
            <person name="Yang Z."/>
            <person name="Spallek T."/>
            <person name="Conn C.E."/>
            <person name="Ichihashi Y."/>
            <person name="Cheong K."/>
            <person name="Cui S."/>
            <person name="Der J.P."/>
            <person name="Gundlach H."/>
            <person name="Jiao Y."/>
            <person name="Hori C."/>
            <person name="Ishida J.K."/>
            <person name="Kasahara H."/>
            <person name="Kiba T."/>
            <person name="Kim M.S."/>
            <person name="Koo N."/>
            <person name="Laohavisit A."/>
            <person name="Lee Y.H."/>
            <person name="Lumba S."/>
            <person name="McCourt P."/>
            <person name="Mortimer J.C."/>
            <person name="Mutuku J.M."/>
            <person name="Nomura T."/>
            <person name="Sasaki-Sekimoto Y."/>
            <person name="Seto Y."/>
            <person name="Wang Y."/>
            <person name="Wakatake T."/>
            <person name="Sakakibara H."/>
            <person name="Demura T."/>
            <person name="Yamaguchi S."/>
            <person name="Yoneyama K."/>
            <person name="Manabe R.I."/>
            <person name="Nelson D.C."/>
            <person name="Schulman A.H."/>
            <person name="Timko M.P."/>
            <person name="dePamphilis C.W."/>
            <person name="Choi D."/>
            <person name="Shirasu K."/>
        </authorList>
    </citation>
    <scope>NUCLEOTIDE SEQUENCE [LARGE SCALE GENOMIC DNA]</scope>
    <source>
        <strain evidence="3">cv. UVA1</strain>
    </source>
</reference>
<evidence type="ECO:0000313" key="3">
    <source>
        <dbReference type="Proteomes" id="UP000325081"/>
    </source>
</evidence>
<evidence type="ECO:0000256" key="1">
    <source>
        <dbReference type="SAM" id="MobiDB-lite"/>
    </source>
</evidence>
<protein>
    <submittedName>
        <fullName evidence="2">Nuclear pore complex protein</fullName>
    </submittedName>
</protein>
<dbReference type="OrthoDB" id="1749752at2759"/>
<feature type="region of interest" description="Disordered" evidence="1">
    <location>
        <begin position="100"/>
        <end position="124"/>
    </location>
</feature>
<name>A0A5A7PCT2_STRAF</name>
<organism evidence="2 3">
    <name type="scientific">Striga asiatica</name>
    <name type="common">Asiatic witchweed</name>
    <name type="synonym">Buchnera asiatica</name>
    <dbReference type="NCBI Taxonomy" id="4170"/>
    <lineage>
        <taxon>Eukaryota</taxon>
        <taxon>Viridiplantae</taxon>
        <taxon>Streptophyta</taxon>
        <taxon>Embryophyta</taxon>
        <taxon>Tracheophyta</taxon>
        <taxon>Spermatophyta</taxon>
        <taxon>Magnoliopsida</taxon>
        <taxon>eudicotyledons</taxon>
        <taxon>Gunneridae</taxon>
        <taxon>Pentapetalae</taxon>
        <taxon>asterids</taxon>
        <taxon>lamiids</taxon>
        <taxon>Lamiales</taxon>
        <taxon>Orobanchaceae</taxon>
        <taxon>Buchnereae</taxon>
        <taxon>Striga</taxon>
    </lineage>
</organism>
<dbReference type="AlphaFoldDB" id="A0A5A7PCT2"/>
<accession>A0A5A7PCT2</accession>
<sequence>MYKSPVKFGCIEILEIGGQTNPGGGVSPQVASTDSASGRKILRFRSLSLIVVQRQSAASSSSRPCSTGQHMFSSGFPIPTCISPPRTSRQSPSFRASIGHVAAGGGPGTGRPPPPGDGGGHVTGGGRTGGGRIMGGTMTGGLTTGGEILGGGLTMGGETLGGGLTTGGEILGGGLTTGGETLGVGGLTIGWWCLGGRDGG</sequence>
<proteinExistence type="predicted"/>
<comment type="caution">
    <text evidence="2">The sequence shown here is derived from an EMBL/GenBank/DDBJ whole genome shotgun (WGS) entry which is preliminary data.</text>
</comment>
<gene>
    <name evidence="2" type="ORF">STAS_06441</name>
</gene>